<proteinExistence type="predicted"/>
<dbReference type="Pfam" id="PF01042">
    <property type="entry name" value="Ribonuc_L-PSP"/>
    <property type="match status" value="1"/>
</dbReference>
<dbReference type="GO" id="GO:0005829">
    <property type="term" value="C:cytosol"/>
    <property type="evidence" value="ECO:0007669"/>
    <property type="project" value="TreeGrafter"/>
</dbReference>
<dbReference type="InterPro" id="IPR035959">
    <property type="entry name" value="RutC-like_sf"/>
</dbReference>
<dbReference type="Proteomes" id="UP000544122">
    <property type="component" value="Unassembled WGS sequence"/>
</dbReference>
<dbReference type="AlphaFoldDB" id="A0A7Y4M083"/>
<reference evidence="1 2" key="1">
    <citation type="submission" date="2020-03" db="EMBL/GenBank/DDBJ databases">
        <title>Bradyrhizobium diversity isolated from nodules of Indigofera sp.</title>
        <authorList>
            <person name="Klepa M."/>
            <person name="Helene L."/>
            <person name="Hungria M."/>
        </authorList>
    </citation>
    <scope>NUCLEOTIDE SEQUENCE [LARGE SCALE GENOMIC DNA]</scope>
    <source>
        <strain evidence="1 2">WSM 1791</strain>
    </source>
</reference>
<comment type="caution">
    <text evidence="1">The sequence shown here is derived from an EMBL/GenBank/DDBJ whole genome shotgun (WGS) entry which is preliminary data.</text>
</comment>
<dbReference type="RefSeq" id="WP_171583776.1">
    <property type="nucleotide sequence ID" value="NZ_JAAVLX010000021.1"/>
</dbReference>
<dbReference type="GO" id="GO:0019239">
    <property type="term" value="F:deaminase activity"/>
    <property type="evidence" value="ECO:0007669"/>
    <property type="project" value="TreeGrafter"/>
</dbReference>
<dbReference type="SUPFAM" id="SSF55298">
    <property type="entry name" value="YjgF-like"/>
    <property type="match status" value="1"/>
</dbReference>
<dbReference type="InterPro" id="IPR006175">
    <property type="entry name" value="YjgF/YER057c/UK114"/>
</dbReference>
<keyword evidence="2" id="KW-1185">Reference proteome</keyword>
<dbReference type="PANTHER" id="PTHR11803:SF39">
    <property type="entry name" value="2-IMINOBUTANOATE_2-IMINOPROPANOATE DEAMINASE"/>
    <property type="match status" value="1"/>
</dbReference>
<dbReference type="PANTHER" id="PTHR11803">
    <property type="entry name" value="2-IMINOBUTANOATE/2-IMINOPROPANOATE DEAMINASE RIDA"/>
    <property type="match status" value="1"/>
</dbReference>
<evidence type="ECO:0000313" key="1">
    <source>
        <dbReference type="EMBL" id="NOJ44595.1"/>
    </source>
</evidence>
<sequence>MLDPTVTWREAVFAGDLVFVSGQFGLNIPNRSGEGESRQARVAAQTRQSLKNIAGVLAENGLTVSDVVRCTVSLASADDYNSMNEEYAKVFPTNQPARTTVAVQLLVSDALVEIDCVAYRKRG</sequence>
<gene>
    <name evidence="1" type="ORF">HCN58_34700</name>
</gene>
<name>A0A7Y4M083_9BRAD</name>
<organism evidence="1 2">
    <name type="scientific">Bradyrhizobium australiense</name>
    <dbReference type="NCBI Taxonomy" id="2721161"/>
    <lineage>
        <taxon>Bacteria</taxon>
        <taxon>Pseudomonadati</taxon>
        <taxon>Pseudomonadota</taxon>
        <taxon>Alphaproteobacteria</taxon>
        <taxon>Hyphomicrobiales</taxon>
        <taxon>Nitrobacteraceae</taxon>
        <taxon>Bradyrhizobium</taxon>
    </lineage>
</organism>
<accession>A0A7Y4M083</accession>
<evidence type="ECO:0000313" key="2">
    <source>
        <dbReference type="Proteomes" id="UP000544122"/>
    </source>
</evidence>
<protein>
    <submittedName>
        <fullName evidence="1">RidA family protein</fullName>
    </submittedName>
</protein>
<dbReference type="EMBL" id="JAAVLX010000021">
    <property type="protein sequence ID" value="NOJ44595.1"/>
    <property type="molecule type" value="Genomic_DNA"/>
</dbReference>
<dbReference type="Gene3D" id="3.30.1330.40">
    <property type="entry name" value="RutC-like"/>
    <property type="match status" value="1"/>
</dbReference>
<dbReference type="CDD" id="cd00448">
    <property type="entry name" value="YjgF_YER057c_UK114_family"/>
    <property type="match status" value="1"/>
</dbReference>